<dbReference type="EMBL" id="MUJZ01021733">
    <property type="protein sequence ID" value="OTF79716.1"/>
    <property type="molecule type" value="Genomic_DNA"/>
</dbReference>
<organism evidence="1 2">
    <name type="scientific">Euroglyphus maynei</name>
    <name type="common">Mayne's house dust mite</name>
    <dbReference type="NCBI Taxonomy" id="6958"/>
    <lineage>
        <taxon>Eukaryota</taxon>
        <taxon>Metazoa</taxon>
        <taxon>Ecdysozoa</taxon>
        <taxon>Arthropoda</taxon>
        <taxon>Chelicerata</taxon>
        <taxon>Arachnida</taxon>
        <taxon>Acari</taxon>
        <taxon>Acariformes</taxon>
        <taxon>Sarcoptiformes</taxon>
        <taxon>Astigmata</taxon>
        <taxon>Psoroptidia</taxon>
        <taxon>Analgoidea</taxon>
        <taxon>Pyroglyphidae</taxon>
        <taxon>Pyroglyphinae</taxon>
        <taxon>Euroglyphus</taxon>
    </lineage>
</organism>
<keyword evidence="2" id="KW-1185">Reference proteome</keyword>
<sequence>WGRAIIKHPTIKLQRCQKLLQIYKGPFVVVEQLSANTYYVKDANDQLLKVPRDQIMPSSIESNLSKIHKRGRPRREV</sequence>
<evidence type="ECO:0000313" key="1">
    <source>
        <dbReference type="EMBL" id="OTF79716.1"/>
    </source>
</evidence>
<protein>
    <submittedName>
        <fullName evidence="1">Uncharacterized protein</fullName>
    </submittedName>
</protein>
<name>A0A1Y3BJE0_EURMA</name>
<reference evidence="1 2" key="1">
    <citation type="submission" date="2017-03" db="EMBL/GenBank/DDBJ databases">
        <title>Genome Survey of Euroglyphus maynei.</title>
        <authorList>
            <person name="Arlian L.G."/>
            <person name="Morgan M.S."/>
            <person name="Rider S.D."/>
        </authorList>
    </citation>
    <scope>NUCLEOTIDE SEQUENCE [LARGE SCALE GENOMIC DNA]</scope>
    <source>
        <strain evidence="1">Arlian Lab</strain>
        <tissue evidence="1">Whole body</tissue>
    </source>
</reference>
<dbReference type="AlphaFoldDB" id="A0A1Y3BJE0"/>
<proteinExistence type="predicted"/>
<dbReference type="Proteomes" id="UP000194236">
    <property type="component" value="Unassembled WGS sequence"/>
</dbReference>
<accession>A0A1Y3BJE0</accession>
<feature type="non-terminal residue" evidence="1">
    <location>
        <position position="1"/>
    </location>
</feature>
<gene>
    <name evidence="1" type="ORF">BLA29_011577</name>
</gene>
<evidence type="ECO:0000313" key="2">
    <source>
        <dbReference type="Proteomes" id="UP000194236"/>
    </source>
</evidence>
<comment type="caution">
    <text evidence="1">The sequence shown here is derived from an EMBL/GenBank/DDBJ whole genome shotgun (WGS) entry which is preliminary data.</text>
</comment>